<keyword evidence="2" id="KW-1185">Reference proteome</keyword>
<comment type="caution">
    <text evidence="1">The sequence shown here is derived from an EMBL/GenBank/DDBJ whole genome shotgun (WGS) entry which is preliminary data.</text>
</comment>
<dbReference type="EMBL" id="SHOA02000013">
    <property type="protein sequence ID" value="TDH65586.1"/>
    <property type="molecule type" value="Genomic_DNA"/>
</dbReference>
<protein>
    <submittedName>
        <fullName evidence="1">Uncharacterized protein</fullName>
    </submittedName>
</protein>
<sequence>MWLAPTEDQHQTILILSPLSQSGWQQKQAFGAKETNVIFPLPIHSQFEVSVMTTGDQKSILFLEQESLYT</sequence>
<accession>A0A976FFC1</accession>
<evidence type="ECO:0000313" key="2">
    <source>
        <dbReference type="Proteomes" id="UP000294530"/>
    </source>
</evidence>
<name>A0A976FFC1_BRELC</name>
<proteinExistence type="predicted"/>
<reference evidence="1 2" key="1">
    <citation type="journal article" date="2021" name="Genome Biol.">
        <title>AFLAP: assembly-free linkage analysis pipeline using k-mers from genome sequencing data.</title>
        <authorList>
            <person name="Fletcher K."/>
            <person name="Zhang L."/>
            <person name="Gil J."/>
            <person name="Han R."/>
            <person name="Cavanaugh K."/>
            <person name="Michelmore R."/>
        </authorList>
    </citation>
    <scope>NUCLEOTIDE SEQUENCE [LARGE SCALE GENOMIC DNA]</scope>
    <source>
        <strain evidence="1 2">SF5</strain>
    </source>
</reference>
<gene>
    <name evidence="1" type="ORF">CCR75_001344</name>
</gene>
<dbReference type="GeneID" id="94345119"/>
<organism evidence="1 2">
    <name type="scientific">Bremia lactucae</name>
    <name type="common">Lettuce downy mildew</name>
    <dbReference type="NCBI Taxonomy" id="4779"/>
    <lineage>
        <taxon>Eukaryota</taxon>
        <taxon>Sar</taxon>
        <taxon>Stramenopiles</taxon>
        <taxon>Oomycota</taxon>
        <taxon>Peronosporomycetes</taxon>
        <taxon>Peronosporales</taxon>
        <taxon>Peronosporaceae</taxon>
        <taxon>Bremia</taxon>
    </lineage>
</organism>
<dbReference type="AlphaFoldDB" id="A0A976FFC1"/>
<dbReference type="Proteomes" id="UP000294530">
    <property type="component" value="Unassembled WGS sequence"/>
</dbReference>
<dbReference type="RefSeq" id="XP_067815085.1">
    <property type="nucleotide sequence ID" value="XM_067959448.1"/>
</dbReference>
<dbReference type="KEGG" id="blac:94345119"/>
<evidence type="ECO:0000313" key="1">
    <source>
        <dbReference type="EMBL" id="TDH65586.1"/>
    </source>
</evidence>